<evidence type="ECO:0000256" key="2">
    <source>
        <dbReference type="SAM" id="MobiDB-lite"/>
    </source>
</evidence>
<dbReference type="AlphaFoldDB" id="A0AAD9XCB1"/>
<feature type="compositionally biased region" description="Basic and acidic residues" evidence="2">
    <location>
        <begin position="1"/>
        <end position="25"/>
    </location>
</feature>
<evidence type="ECO:0000256" key="1">
    <source>
        <dbReference type="ARBA" id="ARBA00006863"/>
    </source>
</evidence>
<feature type="compositionally biased region" description="Basic and acidic residues" evidence="2">
    <location>
        <begin position="227"/>
        <end position="249"/>
    </location>
</feature>
<dbReference type="PANTHER" id="PTHR34671:SF11">
    <property type="entry name" value="EM-LIKE PROTEIN GEA1"/>
    <property type="match status" value="1"/>
</dbReference>
<proteinExistence type="inferred from homology"/>
<dbReference type="InterPro" id="IPR022377">
    <property type="entry name" value="Sm_Hydphi_plant_seed_CS"/>
</dbReference>
<name>A0AAD9XCB1_9ROSI</name>
<dbReference type="EMBL" id="JANJYI010000003">
    <property type="protein sequence ID" value="KAK2656348.1"/>
    <property type="molecule type" value="Genomic_DNA"/>
</dbReference>
<sequence length="294" mass="32030">MQKSQKKEEMASDQERQELDAKARQGETVVPGGTGGKSLQAQEHLAAGRSRGGQTRKDQLGHEGYQEIGQRGGQTRKDHQLGREVDAKERQEVDAKDSQELDAKARQGETVVPGGTGGMSLEAQQHLADGRSRGGQTRKDQLGHEGYQEMGQRGGQTRKDQLGHEGYQEMGRKGGLSTMEKSGAERVAEEGIDIDESKFRTQQEKRAELDARARKGETVVPGGTRGKSLDAQERLAEGRRRGGETRKEQIGSAGYHEMGRKGGLTTIDKSGGERAAEEGIEIDESKYKNKSSST</sequence>
<dbReference type="Proteomes" id="UP001280121">
    <property type="component" value="Unassembled WGS sequence"/>
</dbReference>
<comment type="similarity">
    <text evidence="1">Belongs to the small hydrophilic plant seed protein family.</text>
</comment>
<dbReference type="GO" id="GO:0005829">
    <property type="term" value="C:cytosol"/>
    <property type="evidence" value="ECO:0007669"/>
    <property type="project" value="TreeGrafter"/>
</dbReference>
<comment type="caution">
    <text evidence="3">The sequence shown here is derived from an EMBL/GenBank/DDBJ whole genome shotgun (WGS) entry which is preliminary data.</text>
</comment>
<protein>
    <submittedName>
        <fullName evidence="3">Uncharacterized protein</fullName>
    </submittedName>
</protein>
<evidence type="ECO:0000313" key="3">
    <source>
        <dbReference type="EMBL" id="KAK2656348.1"/>
    </source>
</evidence>
<dbReference type="PANTHER" id="PTHR34671">
    <property type="entry name" value="EM-LIKE PROTEIN GEA1"/>
    <property type="match status" value="1"/>
</dbReference>
<feature type="compositionally biased region" description="Basic and acidic residues" evidence="2">
    <location>
        <begin position="270"/>
        <end position="287"/>
    </location>
</feature>
<reference evidence="3" key="1">
    <citation type="journal article" date="2023" name="Plant J.">
        <title>Genome sequences and population genomics provide insights into the demographic history, inbreeding, and mutation load of two 'living fossil' tree species of Dipteronia.</title>
        <authorList>
            <person name="Feng Y."/>
            <person name="Comes H.P."/>
            <person name="Chen J."/>
            <person name="Zhu S."/>
            <person name="Lu R."/>
            <person name="Zhang X."/>
            <person name="Li P."/>
            <person name="Qiu J."/>
            <person name="Olsen K.M."/>
            <person name="Qiu Y."/>
        </authorList>
    </citation>
    <scope>NUCLEOTIDE SEQUENCE</scope>
    <source>
        <strain evidence="3">KIB01</strain>
    </source>
</reference>
<dbReference type="InterPro" id="IPR000389">
    <property type="entry name" value="Small_hydrophilic_seed_prot"/>
</dbReference>
<evidence type="ECO:0000313" key="4">
    <source>
        <dbReference type="Proteomes" id="UP001280121"/>
    </source>
</evidence>
<accession>A0AAD9XCB1</accession>
<feature type="compositionally biased region" description="Basic and acidic residues" evidence="2">
    <location>
        <begin position="128"/>
        <end position="147"/>
    </location>
</feature>
<gene>
    <name evidence="3" type="ORF">Ddye_009400</name>
</gene>
<keyword evidence="4" id="KW-1185">Reference proteome</keyword>
<feature type="compositionally biased region" description="Basic and acidic residues" evidence="2">
    <location>
        <begin position="55"/>
        <end position="65"/>
    </location>
</feature>
<dbReference type="PROSITE" id="PS00431">
    <property type="entry name" value="SMALL_HYDR_PLANT_SEED"/>
    <property type="match status" value="3"/>
</dbReference>
<dbReference type="Pfam" id="PF00477">
    <property type="entry name" value="LEA_5"/>
    <property type="match status" value="3"/>
</dbReference>
<feature type="compositionally biased region" description="Basic and acidic residues" evidence="2">
    <location>
        <begin position="75"/>
        <end position="107"/>
    </location>
</feature>
<dbReference type="GO" id="GO:0009737">
    <property type="term" value="P:response to abscisic acid"/>
    <property type="evidence" value="ECO:0007669"/>
    <property type="project" value="TreeGrafter"/>
</dbReference>
<organism evidence="3 4">
    <name type="scientific">Dipteronia dyeriana</name>
    <dbReference type="NCBI Taxonomy" id="168575"/>
    <lineage>
        <taxon>Eukaryota</taxon>
        <taxon>Viridiplantae</taxon>
        <taxon>Streptophyta</taxon>
        <taxon>Embryophyta</taxon>
        <taxon>Tracheophyta</taxon>
        <taxon>Spermatophyta</taxon>
        <taxon>Magnoliopsida</taxon>
        <taxon>eudicotyledons</taxon>
        <taxon>Gunneridae</taxon>
        <taxon>Pentapetalae</taxon>
        <taxon>rosids</taxon>
        <taxon>malvids</taxon>
        <taxon>Sapindales</taxon>
        <taxon>Sapindaceae</taxon>
        <taxon>Hippocastanoideae</taxon>
        <taxon>Acereae</taxon>
        <taxon>Dipteronia</taxon>
    </lineage>
</organism>
<dbReference type="InterPro" id="IPR038956">
    <property type="entry name" value="LEA_5"/>
</dbReference>
<feature type="region of interest" description="Disordered" evidence="2">
    <location>
        <begin position="1"/>
        <end position="160"/>
    </location>
</feature>
<feature type="compositionally biased region" description="Basic and acidic residues" evidence="2">
    <location>
        <begin position="189"/>
        <end position="217"/>
    </location>
</feature>
<feature type="region of interest" description="Disordered" evidence="2">
    <location>
        <begin position="189"/>
        <end position="294"/>
    </location>
</feature>